<feature type="binding site" evidence="9">
    <location>
        <begin position="43"/>
        <end position="44"/>
    </location>
    <ligand>
        <name>substrate</name>
    </ligand>
</feature>
<organism evidence="11 12">
    <name type="scientific">Sodaliphilus pleomorphus</name>
    <dbReference type="NCBI Taxonomy" id="2606626"/>
    <lineage>
        <taxon>Bacteria</taxon>
        <taxon>Pseudomonadati</taxon>
        <taxon>Bacteroidota</taxon>
        <taxon>Bacteroidia</taxon>
        <taxon>Bacteroidales</taxon>
        <taxon>Muribaculaceae</taxon>
        <taxon>Sodaliphilus</taxon>
    </lineage>
</organism>
<dbReference type="Proteomes" id="UP000483362">
    <property type="component" value="Unassembled WGS sequence"/>
</dbReference>
<keyword evidence="4 9" id="KW-0808">Transferase</keyword>
<dbReference type="PANTHER" id="PTHR23342">
    <property type="entry name" value="N-ACETYLGLUTAMATE SYNTHASE"/>
    <property type="match status" value="1"/>
</dbReference>
<dbReference type="GO" id="GO:0005737">
    <property type="term" value="C:cytoplasm"/>
    <property type="evidence" value="ECO:0007669"/>
    <property type="project" value="UniProtKB-SubCell"/>
</dbReference>
<comment type="caution">
    <text evidence="11">The sequence shown here is derived from an EMBL/GenBank/DDBJ whole genome shotgun (WGS) entry which is preliminary data.</text>
</comment>
<keyword evidence="2 9" id="KW-0055">Arginine biosynthesis</keyword>
<feature type="site" description="Transition state stabilizer" evidence="9">
    <location>
        <position position="227"/>
    </location>
</feature>
<comment type="subcellular location">
    <subcellularLocation>
        <location evidence="9">Cytoplasm</location>
    </subcellularLocation>
</comment>
<dbReference type="EC" id="2.7.2.8" evidence="9"/>
<accession>A0A6L5XFE3</accession>
<keyword evidence="9" id="KW-0963">Cytoplasm</keyword>
<keyword evidence="12" id="KW-1185">Reference proteome</keyword>
<dbReference type="InterPro" id="IPR004662">
    <property type="entry name" value="AcgluKinase_fam"/>
</dbReference>
<evidence type="ECO:0000256" key="9">
    <source>
        <dbReference type="HAMAP-Rule" id="MF_00082"/>
    </source>
</evidence>
<sequence>MRNMEKLLVVKVGGKVVENASSLQAMLARFAAHEGRKVLVHGGGVMATSVARAMGVDTTMVEGRRITGDKMIDVVTMVYGGLVNKRIVAMLECMGLNAVGLCGADMNIMLSTKRPVVDGIDYGWVGDVKRVDAHALSTLVEAGVVPVLAPLTHDGKGHILNTNADTIAAETARSLASRYDVTLVYCFEKNGVLLDPGDDGSVIASLQLRQFQELKASGVINQGMIPKLSNAFKALQSGVREVVITSVAHLDDLSQGTHLQ</sequence>
<evidence type="ECO:0000256" key="2">
    <source>
        <dbReference type="ARBA" id="ARBA00022571"/>
    </source>
</evidence>
<protein>
    <recommendedName>
        <fullName evidence="9">Acetylglutamate kinase</fullName>
        <ecNumber evidence="9">2.7.2.8</ecNumber>
    </recommendedName>
    <alternativeName>
        <fullName evidence="9">N-acetyl-L-glutamate 5-phosphotransferase</fullName>
    </alternativeName>
    <alternativeName>
        <fullName evidence="9">NAG kinase</fullName>
        <shortName evidence="9">NAGK</shortName>
    </alternativeName>
</protein>
<comment type="similarity">
    <text evidence="9">Belongs to the acetylglutamate kinase family. ArgB subfamily.</text>
</comment>
<dbReference type="CDD" id="cd04238">
    <property type="entry name" value="AAK_NAGK-like"/>
    <property type="match status" value="1"/>
</dbReference>
<dbReference type="InterPro" id="IPR001048">
    <property type="entry name" value="Asp/Glu/Uridylate_kinase"/>
</dbReference>
<dbReference type="GO" id="GO:0005524">
    <property type="term" value="F:ATP binding"/>
    <property type="evidence" value="ECO:0007669"/>
    <property type="project" value="UniProtKB-UniRule"/>
</dbReference>
<dbReference type="HAMAP" id="MF_00082">
    <property type="entry name" value="ArgB"/>
    <property type="match status" value="1"/>
</dbReference>
<dbReference type="NCBIfam" id="TIGR00761">
    <property type="entry name" value="argB"/>
    <property type="match status" value="1"/>
</dbReference>
<dbReference type="InterPro" id="IPR036393">
    <property type="entry name" value="AceGlu_kinase-like_sf"/>
</dbReference>
<evidence type="ECO:0000313" key="12">
    <source>
        <dbReference type="Proteomes" id="UP000483362"/>
    </source>
</evidence>
<dbReference type="InterPro" id="IPR037528">
    <property type="entry name" value="ArgB"/>
</dbReference>
<evidence type="ECO:0000256" key="7">
    <source>
        <dbReference type="ARBA" id="ARBA00022840"/>
    </source>
</evidence>
<evidence type="ECO:0000256" key="5">
    <source>
        <dbReference type="ARBA" id="ARBA00022741"/>
    </source>
</evidence>
<keyword evidence="6 9" id="KW-0418">Kinase</keyword>
<dbReference type="GO" id="GO:0003991">
    <property type="term" value="F:acetylglutamate kinase activity"/>
    <property type="evidence" value="ECO:0007669"/>
    <property type="project" value="UniProtKB-UniRule"/>
</dbReference>
<dbReference type="Gene3D" id="3.40.1160.10">
    <property type="entry name" value="Acetylglutamate kinase-like"/>
    <property type="match status" value="1"/>
</dbReference>
<feature type="domain" description="Aspartate/glutamate/uridylate kinase" evidence="10">
    <location>
        <begin position="6"/>
        <end position="246"/>
    </location>
</feature>
<feature type="site" description="Transition state stabilizer" evidence="9">
    <location>
        <position position="11"/>
    </location>
</feature>
<evidence type="ECO:0000259" key="10">
    <source>
        <dbReference type="Pfam" id="PF00696"/>
    </source>
</evidence>
<evidence type="ECO:0000256" key="1">
    <source>
        <dbReference type="ARBA" id="ARBA00004828"/>
    </source>
</evidence>
<evidence type="ECO:0000256" key="8">
    <source>
        <dbReference type="ARBA" id="ARBA00048141"/>
    </source>
</evidence>
<evidence type="ECO:0000256" key="4">
    <source>
        <dbReference type="ARBA" id="ARBA00022679"/>
    </source>
</evidence>
<dbReference type="PANTHER" id="PTHR23342:SF0">
    <property type="entry name" value="N-ACETYLGLUTAMATE SYNTHASE, MITOCHONDRIAL"/>
    <property type="match status" value="1"/>
</dbReference>
<dbReference type="Pfam" id="PF00696">
    <property type="entry name" value="AA_kinase"/>
    <property type="match status" value="1"/>
</dbReference>
<dbReference type="EMBL" id="VULT01000014">
    <property type="protein sequence ID" value="MSS18002.1"/>
    <property type="molecule type" value="Genomic_DNA"/>
</dbReference>
<comment type="function">
    <text evidence="9">Catalyzes the ATP-dependent phosphorylation of N-acetyl-L-glutamate.</text>
</comment>
<proteinExistence type="inferred from homology"/>
<evidence type="ECO:0000256" key="3">
    <source>
        <dbReference type="ARBA" id="ARBA00022605"/>
    </source>
</evidence>
<feature type="binding site" evidence="9">
    <location>
        <position position="65"/>
    </location>
    <ligand>
        <name>substrate</name>
    </ligand>
</feature>
<name>A0A6L5XFE3_9BACT</name>
<gene>
    <name evidence="9 11" type="primary">argB</name>
    <name evidence="11" type="ORF">FYJ29_09570</name>
</gene>
<evidence type="ECO:0000313" key="11">
    <source>
        <dbReference type="EMBL" id="MSS18002.1"/>
    </source>
</evidence>
<comment type="catalytic activity">
    <reaction evidence="8 9">
        <text>N-acetyl-L-glutamate + ATP = N-acetyl-L-glutamyl 5-phosphate + ADP</text>
        <dbReference type="Rhea" id="RHEA:14629"/>
        <dbReference type="ChEBI" id="CHEBI:30616"/>
        <dbReference type="ChEBI" id="CHEBI:44337"/>
        <dbReference type="ChEBI" id="CHEBI:57936"/>
        <dbReference type="ChEBI" id="CHEBI:456216"/>
        <dbReference type="EC" id="2.7.2.8"/>
    </reaction>
</comment>
<keyword evidence="5 9" id="KW-0547">Nucleotide-binding</keyword>
<evidence type="ECO:0000256" key="6">
    <source>
        <dbReference type="ARBA" id="ARBA00022777"/>
    </source>
</evidence>
<feature type="binding site" evidence="9">
    <location>
        <position position="161"/>
    </location>
    <ligand>
        <name>substrate</name>
    </ligand>
</feature>
<dbReference type="SUPFAM" id="SSF53633">
    <property type="entry name" value="Carbamate kinase-like"/>
    <property type="match status" value="1"/>
</dbReference>
<dbReference type="UniPathway" id="UPA00068">
    <property type="reaction ID" value="UER00107"/>
</dbReference>
<keyword evidence="3 9" id="KW-0028">Amino-acid biosynthesis</keyword>
<dbReference type="AlphaFoldDB" id="A0A6L5XFE3"/>
<comment type="pathway">
    <text evidence="1 9">Amino-acid biosynthesis; L-arginine biosynthesis; N(2)-acetyl-L-ornithine from L-glutamate: step 2/4.</text>
</comment>
<dbReference type="PIRSF" id="PIRSF000728">
    <property type="entry name" value="NAGK"/>
    <property type="match status" value="1"/>
</dbReference>
<keyword evidence="7 9" id="KW-0067">ATP-binding</keyword>
<dbReference type="GO" id="GO:0042450">
    <property type="term" value="P:L-arginine biosynthetic process via ornithine"/>
    <property type="evidence" value="ECO:0007669"/>
    <property type="project" value="UniProtKB-UniRule"/>
</dbReference>
<reference evidence="11 12" key="1">
    <citation type="submission" date="2019-08" db="EMBL/GenBank/DDBJ databases">
        <title>In-depth cultivation of the pig gut microbiome towards novel bacterial diversity and tailored functional studies.</title>
        <authorList>
            <person name="Wylensek D."/>
            <person name="Hitch T.C.A."/>
            <person name="Clavel T."/>
        </authorList>
    </citation>
    <scope>NUCLEOTIDE SEQUENCE [LARGE SCALE GENOMIC DNA]</scope>
    <source>
        <strain evidence="11 12">Oil-RF-744-WCA-WT-10</strain>
    </source>
</reference>